<dbReference type="OMA" id="GENTFIR"/>
<dbReference type="Gene3D" id="3.40.50.1820">
    <property type="entry name" value="alpha/beta hydrolase"/>
    <property type="match status" value="1"/>
</dbReference>
<keyword evidence="2" id="KW-0472">Membrane</keyword>
<keyword evidence="4" id="KW-1185">Reference proteome</keyword>
<dbReference type="SUPFAM" id="SSF53474">
    <property type="entry name" value="alpha/beta-Hydrolases"/>
    <property type="match status" value="1"/>
</dbReference>
<dbReference type="AlphaFoldDB" id="A0A0K9PM45"/>
<dbReference type="InterPro" id="IPR029058">
    <property type="entry name" value="AB_hydrolase_fold"/>
</dbReference>
<sequence length="350" mass="39117">MGDSSGSVSIDVQRISFCGEDHQIRTKYGSVAVTVFGDNQKPGIITYPDIALNHMSCFHRLLLFCPQASSLLLHNFCFYHICPPGHELGAAPISSDIPVPSVDDLADQVADVLDFFGLDCVMCLGVTAGAYILSLFAIKYKNRVAGLILVSPLCKPPSWTEWMFNKVMLNLLYYYGMSSTVKDRLVQRYFSEEVCSNVNTLESEIVQACRCLLDERQSTNILRFLQSINWRHDITERLQKLQCRTLIFVGDDSPFLSDALDIALKLDKNYCALVEVQACGSVVTEEHPESMAVPLEYFLLGYGLNKPYEPNSNHHTMPHHPSISADLLSPESMGIKLKPIKTRVSLQAWG</sequence>
<keyword evidence="2" id="KW-0812">Transmembrane</keyword>
<dbReference type="OrthoDB" id="741027at2759"/>
<protein>
    <submittedName>
        <fullName evidence="3">Pollen-specific protein SF21</fullName>
    </submittedName>
</protein>
<comment type="similarity">
    <text evidence="1">Belongs to the NDRG family.</text>
</comment>
<organism evidence="3 4">
    <name type="scientific">Zostera marina</name>
    <name type="common">Eelgrass</name>
    <dbReference type="NCBI Taxonomy" id="29655"/>
    <lineage>
        <taxon>Eukaryota</taxon>
        <taxon>Viridiplantae</taxon>
        <taxon>Streptophyta</taxon>
        <taxon>Embryophyta</taxon>
        <taxon>Tracheophyta</taxon>
        <taxon>Spermatophyta</taxon>
        <taxon>Magnoliopsida</taxon>
        <taxon>Liliopsida</taxon>
        <taxon>Zosteraceae</taxon>
        <taxon>Zostera</taxon>
    </lineage>
</organism>
<proteinExistence type="inferred from homology"/>
<evidence type="ECO:0000256" key="1">
    <source>
        <dbReference type="ARBA" id="ARBA00005598"/>
    </source>
</evidence>
<evidence type="ECO:0000313" key="3">
    <source>
        <dbReference type="EMBL" id="KMZ70039.1"/>
    </source>
</evidence>
<dbReference type="PANTHER" id="PTHR11034">
    <property type="entry name" value="N-MYC DOWNSTREAM REGULATED"/>
    <property type="match status" value="1"/>
</dbReference>
<feature type="transmembrane region" description="Helical" evidence="2">
    <location>
        <begin position="115"/>
        <end position="138"/>
    </location>
</feature>
<accession>A0A0K9PM45</accession>
<keyword evidence="2" id="KW-1133">Transmembrane helix</keyword>
<evidence type="ECO:0000313" key="4">
    <source>
        <dbReference type="Proteomes" id="UP000036987"/>
    </source>
</evidence>
<gene>
    <name evidence="3" type="ORF">ZOSMA_1G00060</name>
</gene>
<evidence type="ECO:0000256" key="2">
    <source>
        <dbReference type="SAM" id="Phobius"/>
    </source>
</evidence>
<comment type="caution">
    <text evidence="3">The sequence shown here is derived from an EMBL/GenBank/DDBJ whole genome shotgun (WGS) entry which is preliminary data.</text>
</comment>
<name>A0A0K9PM45_ZOSMR</name>
<dbReference type="InterPro" id="IPR004142">
    <property type="entry name" value="NDRG"/>
</dbReference>
<dbReference type="Pfam" id="PF03096">
    <property type="entry name" value="Ndr"/>
    <property type="match status" value="1"/>
</dbReference>
<dbReference type="Proteomes" id="UP000036987">
    <property type="component" value="Unassembled WGS sequence"/>
</dbReference>
<reference evidence="4" key="1">
    <citation type="journal article" date="2016" name="Nature">
        <title>The genome of the seagrass Zostera marina reveals angiosperm adaptation to the sea.</title>
        <authorList>
            <person name="Olsen J.L."/>
            <person name="Rouze P."/>
            <person name="Verhelst B."/>
            <person name="Lin Y.-C."/>
            <person name="Bayer T."/>
            <person name="Collen J."/>
            <person name="Dattolo E."/>
            <person name="De Paoli E."/>
            <person name="Dittami S."/>
            <person name="Maumus F."/>
            <person name="Michel G."/>
            <person name="Kersting A."/>
            <person name="Lauritano C."/>
            <person name="Lohaus R."/>
            <person name="Toepel M."/>
            <person name="Tonon T."/>
            <person name="Vanneste K."/>
            <person name="Amirebrahimi M."/>
            <person name="Brakel J."/>
            <person name="Bostroem C."/>
            <person name="Chovatia M."/>
            <person name="Grimwood J."/>
            <person name="Jenkins J.W."/>
            <person name="Jueterbock A."/>
            <person name="Mraz A."/>
            <person name="Stam W.T."/>
            <person name="Tice H."/>
            <person name="Bornberg-Bauer E."/>
            <person name="Green P.J."/>
            <person name="Pearson G.A."/>
            <person name="Procaccini G."/>
            <person name="Duarte C.M."/>
            <person name="Schmutz J."/>
            <person name="Reusch T.B.H."/>
            <person name="Van de Peer Y."/>
        </authorList>
    </citation>
    <scope>NUCLEOTIDE SEQUENCE [LARGE SCALE GENOMIC DNA]</scope>
    <source>
        <strain evidence="4">cv. Finnish</strain>
    </source>
</reference>
<dbReference type="EMBL" id="LFYR01000729">
    <property type="protein sequence ID" value="KMZ70039.1"/>
    <property type="molecule type" value="Genomic_DNA"/>
</dbReference>
<dbReference type="STRING" id="29655.A0A0K9PM45"/>